<dbReference type="EMBL" id="CM018043">
    <property type="protein sequence ID" value="KAA8532184.1"/>
    <property type="molecule type" value="Genomic_DNA"/>
</dbReference>
<evidence type="ECO:0000313" key="1">
    <source>
        <dbReference type="EMBL" id="KAA8532184.1"/>
    </source>
</evidence>
<keyword evidence="2" id="KW-1185">Reference proteome</keyword>
<dbReference type="AlphaFoldDB" id="A0A5J5APF9"/>
<dbReference type="Proteomes" id="UP000325577">
    <property type="component" value="Linkage Group LG2"/>
</dbReference>
<dbReference type="PANTHER" id="PTHR34222:SF99">
    <property type="entry name" value="PROTEIN, PUTATIVE-RELATED"/>
    <property type="match status" value="1"/>
</dbReference>
<name>A0A5J5APF9_9ASTE</name>
<proteinExistence type="predicted"/>
<reference evidence="1 2" key="1">
    <citation type="submission" date="2019-09" db="EMBL/GenBank/DDBJ databases">
        <title>A chromosome-level genome assembly of the Chinese tupelo Nyssa sinensis.</title>
        <authorList>
            <person name="Yang X."/>
            <person name="Kang M."/>
            <person name="Yang Y."/>
            <person name="Xiong H."/>
            <person name="Wang M."/>
            <person name="Zhang Z."/>
            <person name="Wang Z."/>
            <person name="Wu H."/>
            <person name="Ma T."/>
            <person name="Liu J."/>
            <person name="Xi Z."/>
        </authorList>
    </citation>
    <scope>NUCLEOTIDE SEQUENCE [LARGE SCALE GENOMIC DNA]</scope>
    <source>
        <strain evidence="1">J267</strain>
        <tissue evidence="1">Leaf</tissue>
    </source>
</reference>
<protein>
    <submittedName>
        <fullName evidence="1">Uncharacterized protein</fullName>
    </submittedName>
</protein>
<organism evidence="1 2">
    <name type="scientific">Nyssa sinensis</name>
    <dbReference type="NCBI Taxonomy" id="561372"/>
    <lineage>
        <taxon>Eukaryota</taxon>
        <taxon>Viridiplantae</taxon>
        <taxon>Streptophyta</taxon>
        <taxon>Embryophyta</taxon>
        <taxon>Tracheophyta</taxon>
        <taxon>Spermatophyta</taxon>
        <taxon>Magnoliopsida</taxon>
        <taxon>eudicotyledons</taxon>
        <taxon>Gunneridae</taxon>
        <taxon>Pentapetalae</taxon>
        <taxon>asterids</taxon>
        <taxon>Cornales</taxon>
        <taxon>Nyssaceae</taxon>
        <taxon>Nyssa</taxon>
    </lineage>
</organism>
<dbReference type="OrthoDB" id="683133at2759"/>
<sequence>MVTSWLQNSISPSIKSSIALVDDASAIWFELRERFTQQNGSRIFHLKKTVTGLHQDHDSVSVYFRKLKAIWDELNLFDPLPDCTCGQLKILSDRYHRDCVIQLLMGLNDSYTNSRDQIMLLDPLPSVGKVFSLIQQQEHQHIMLNTNPSPDSMVLVVKKFSPTSKPPHKSGQTQKPRLYCTHCHFTGHTLETCFKVGNAAPPTCTHCHMSGRVAEKCYKLHSYPPGHKFFNRAKSSPVFANSASAKPDADSPATVALTKDQYHQLLSLLQHKEHPLMPFSSTNSSPTVFHPYANSATAPTMFERASVLGTSQTSEHSMAPKPYQFLGFGSIICRESSTRKIADRLVSSVAMAFSMEAVRVFRRMDHVLEAVTVGIEVRDIVAGSGTGGETLVLPASLVFLDSPVNHRDETFHVSIMANGFFFLVSF</sequence>
<evidence type="ECO:0000313" key="2">
    <source>
        <dbReference type="Proteomes" id="UP000325577"/>
    </source>
</evidence>
<accession>A0A5J5APF9</accession>
<gene>
    <name evidence="1" type="ORF">F0562_006674</name>
</gene>
<dbReference type="PANTHER" id="PTHR34222">
    <property type="entry name" value="GAG_PRE-INTEGRS DOMAIN-CONTAINING PROTEIN"/>
    <property type="match status" value="1"/>
</dbReference>